<dbReference type="Proteomes" id="UP000239772">
    <property type="component" value="Unassembled WGS sequence"/>
</dbReference>
<evidence type="ECO:0000313" key="7">
    <source>
        <dbReference type="Proteomes" id="UP000239772"/>
    </source>
</evidence>
<keyword evidence="7" id="KW-1185">Reference proteome</keyword>
<keyword evidence="1" id="KW-0805">Transcription regulation</keyword>
<dbReference type="PANTHER" id="PTHR30055:SF234">
    <property type="entry name" value="HTH-TYPE TRANSCRIPTIONAL REGULATOR BETI"/>
    <property type="match status" value="1"/>
</dbReference>
<dbReference type="AlphaFoldDB" id="A0A2T1HX88"/>
<dbReference type="InterPro" id="IPR050109">
    <property type="entry name" value="HTH-type_TetR-like_transc_reg"/>
</dbReference>
<reference evidence="7" key="1">
    <citation type="submission" date="2018-03" db="EMBL/GenBank/DDBJ databases">
        <authorList>
            <person name="Sun L."/>
            <person name="Liu H."/>
            <person name="Chen W."/>
            <person name="Huang K."/>
            <person name="Liu W."/>
            <person name="Gao X."/>
        </authorList>
    </citation>
    <scope>NUCLEOTIDE SEQUENCE [LARGE SCALE GENOMIC DNA]</scope>
    <source>
        <strain evidence="7">SH9</strain>
    </source>
</reference>
<dbReference type="SUPFAM" id="SSF46689">
    <property type="entry name" value="Homeodomain-like"/>
    <property type="match status" value="1"/>
</dbReference>
<dbReference type="EMBL" id="PVZS01000004">
    <property type="protein sequence ID" value="PSC06188.1"/>
    <property type="molecule type" value="Genomic_DNA"/>
</dbReference>
<evidence type="ECO:0000256" key="2">
    <source>
        <dbReference type="ARBA" id="ARBA00023125"/>
    </source>
</evidence>
<name>A0A2T1HX88_9HYPH</name>
<dbReference type="GO" id="GO:0003700">
    <property type="term" value="F:DNA-binding transcription factor activity"/>
    <property type="evidence" value="ECO:0007669"/>
    <property type="project" value="TreeGrafter"/>
</dbReference>
<dbReference type="Gene3D" id="1.10.357.10">
    <property type="entry name" value="Tetracycline Repressor, domain 2"/>
    <property type="match status" value="1"/>
</dbReference>
<keyword evidence="2 4" id="KW-0238">DNA-binding</keyword>
<protein>
    <submittedName>
        <fullName evidence="6">TetR/AcrR family transcriptional regulator</fullName>
    </submittedName>
</protein>
<dbReference type="Pfam" id="PF00440">
    <property type="entry name" value="TetR_N"/>
    <property type="match status" value="1"/>
</dbReference>
<dbReference type="PRINTS" id="PR00455">
    <property type="entry name" value="HTHTETR"/>
</dbReference>
<feature type="domain" description="HTH tetR-type" evidence="5">
    <location>
        <begin position="9"/>
        <end position="69"/>
    </location>
</feature>
<accession>A0A2T1HX88</accession>
<organism evidence="6 7">
    <name type="scientific">Alsobacter soli</name>
    <dbReference type="NCBI Taxonomy" id="2109933"/>
    <lineage>
        <taxon>Bacteria</taxon>
        <taxon>Pseudomonadati</taxon>
        <taxon>Pseudomonadota</taxon>
        <taxon>Alphaproteobacteria</taxon>
        <taxon>Hyphomicrobiales</taxon>
        <taxon>Alsobacteraceae</taxon>
        <taxon>Alsobacter</taxon>
    </lineage>
</organism>
<dbReference type="InterPro" id="IPR009057">
    <property type="entry name" value="Homeodomain-like_sf"/>
</dbReference>
<dbReference type="InterPro" id="IPR001647">
    <property type="entry name" value="HTH_TetR"/>
</dbReference>
<dbReference type="OrthoDB" id="9809772at2"/>
<dbReference type="PROSITE" id="PS50977">
    <property type="entry name" value="HTH_TETR_2"/>
    <property type="match status" value="1"/>
</dbReference>
<evidence type="ECO:0000313" key="6">
    <source>
        <dbReference type="EMBL" id="PSC06188.1"/>
    </source>
</evidence>
<evidence type="ECO:0000256" key="1">
    <source>
        <dbReference type="ARBA" id="ARBA00023015"/>
    </source>
</evidence>
<comment type="caution">
    <text evidence="6">The sequence shown here is derived from an EMBL/GenBank/DDBJ whole genome shotgun (WGS) entry which is preliminary data.</text>
</comment>
<evidence type="ECO:0000256" key="4">
    <source>
        <dbReference type="PROSITE-ProRule" id="PRU00335"/>
    </source>
</evidence>
<dbReference type="PANTHER" id="PTHR30055">
    <property type="entry name" value="HTH-TYPE TRANSCRIPTIONAL REGULATOR RUTR"/>
    <property type="match status" value="1"/>
</dbReference>
<proteinExistence type="predicted"/>
<gene>
    <name evidence="6" type="ORF">SLNSH_05160</name>
</gene>
<sequence length="196" mass="21031">MIPPRRTRSNSRDRILDAASEIVCEVGAGKLTLDAVAQRAGLSKGGLLYNFPSKDALLAAMVERMIGEGRAEKEALRSQIAERRNLEARLACAVSLKVRSGAAQEVASGMLAALAENPGLLDPVRSLIADEWQAIKATSEDPDAAMVAWLAVEALGSLDMHSLSPVSPQDRVRIEAAVKRLLDFGIREAGESEETR</sequence>
<dbReference type="RefSeq" id="WP_106335596.1">
    <property type="nucleotide sequence ID" value="NZ_PVZS01000004.1"/>
</dbReference>
<dbReference type="Pfam" id="PF17937">
    <property type="entry name" value="TetR_C_28"/>
    <property type="match status" value="1"/>
</dbReference>
<feature type="DNA-binding region" description="H-T-H motif" evidence="4">
    <location>
        <begin position="32"/>
        <end position="51"/>
    </location>
</feature>
<dbReference type="GO" id="GO:0000976">
    <property type="term" value="F:transcription cis-regulatory region binding"/>
    <property type="evidence" value="ECO:0007669"/>
    <property type="project" value="TreeGrafter"/>
</dbReference>
<evidence type="ECO:0000259" key="5">
    <source>
        <dbReference type="PROSITE" id="PS50977"/>
    </source>
</evidence>
<dbReference type="InterPro" id="IPR041479">
    <property type="entry name" value="TetR_CgmR_C"/>
</dbReference>
<keyword evidence="3" id="KW-0804">Transcription</keyword>
<evidence type="ECO:0000256" key="3">
    <source>
        <dbReference type="ARBA" id="ARBA00023163"/>
    </source>
</evidence>